<sequence length="324" mass="33369">MAVAMSSRRVALAAGVGVCGGCVGTWFEMSHGVLCIPVLTMPPLGLSHAVASGSTVVGVALRQTMSAGLMSLDPRMNWEKLHEVVDMNAAGCLALSGTMAAVSAATVVSRIPTKRLRKINGGFCIVLGLFIQWRETRVAKSDEEKEAADVLAKLDAEATDLPPTTSLSHLGRFLVLGAGSGAILGFFGIGAAWLLAPVITYTTRGGEHAPTLSVAGGPIRYSQGLSAGLSGTGMYGTSGADERSRRTAALGMVLPCIAAALRHVVVGNVPETMGIAVPLALGAVLGSALAGTFLENVPCEEEHRNLFTALLVAYGAWSIFKPGV</sequence>
<evidence type="ECO:0000256" key="1">
    <source>
        <dbReference type="ARBA" id="ARBA00004141"/>
    </source>
</evidence>
<feature type="transmembrane region" description="Helical" evidence="5">
    <location>
        <begin position="275"/>
        <end position="294"/>
    </location>
</feature>
<evidence type="ECO:0000313" key="6">
    <source>
        <dbReference type="EMBL" id="CAD8844696.1"/>
    </source>
</evidence>
<organism evidence="6">
    <name type="scientific">Noctiluca scintillans</name>
    <name type="common">Sea sparkle</name>
    <name type="synonym">Red tide dinoflagellate</name>
    <dbReference type="NCBI Taxonomy" id="2966"/>
    <lineage>
        <taxon>Eukaryota</taxon>
        <taxon>Sar</taxon>
        <taxon>Alveolata</taxon>
        <taxon>Dinophyceae</taxon>
        <taxon>Noctilucales</taxon>
        <taxon>Noctilucaceae</taxon>
        <taxon>Noctiluca</taxon>
    </lineage>
</organism>
<dbReference type="PANTHER" id="PTHR43701:SF2">
    <property type="entry name" value="MEMBRANE TRANSPORTER PROTEIN YJNA-RELATED"/>
    <property type="match status" value="1"/>
</dbReference>
<protein>
    <recommendedName>
        <fullName evidence="7">Membrane transporter protein</fullName>
    </recommendedName>
</protein>
<comment type="subcellular location">
    <subcellularLocation>
        <location evidence="1">Membrane</location>
        <topology evidence="1">Multi-pass membrane protein</topology>
    </subcellularLocation>
</comment>
<evidence type="ECO:0000256" key="3">
    <source>
        <dbReference type="ARBA" id="ARBA00022989"/>
    </source>
</evidence>
<evidence type="ECO:0000256" key="4">
    <source>
        <dbReference type="ARBA" id="ARBA00023136"/>
    </source>
</evidence>
<reference evidence="6" key="1">
    <citation type="submission" date="2021-01" db="EMBL/GenBank/DDBJ databases">
        <authorList>
            <person name="Corre E."/>
            <person name="Pelletier E."/>
            <person name="Niang G."/>
            <person name="Scheremetjew M."/>
            <person name="Finn R."/>
            <person name="Kale V."/>
            <person name="Holt S."/>
            <person name="Cochrane G."/>
            <person name="Meng A."/>
            <person name="Brown T."/>
            <person name="Cohen L."/>
        </authorList>
    </citation>
    <scope>NUCLEOTIDE SEQUENCE</scope>
</reference>
<dbReference type="Pfam" id="PF01925">
    <property type="entry name" value="TauE"/>
    <property type="match status" value="1"/>
</dbReference>
<keyword evidence="4 5" id="KW-0472">Membrane</keyword>
<keyword evidence="2 5" id="KW-0812">Transmembrane</keyword>
<dbReference type="InterPro" id="IPR002781">
    <property type="entry name" value="TM_pro_TauE-like"/>
</dbReference>
<dbReference type="InterPro" id="IPR051598">
    <property type="entry name" value="TSUP/Inactive_protease-like"/>
</dbReference>
<feature type="transmembrane region" description="Helical" evidence="5">
    <location>
        <begin position="173"/>
        <end position="199"/>
    </location>
</feature>
<proteinExistence type="predicted"/>
<dbReference type="GO" id="GO:0016020">
    <property type="term" value="C:membrane"/>
    <property type="evidence" value="ECO:0007669"/>
    <property type="project" value="UniProtKB-SubCell"/>
</dbReference>
<keyword evidence="3 5" id="KW-1133">Transmembrane helix</keyword>
<feature type="transmembrane region" description="Helical" evidence="5">
    <location>
        <begin position="87"/>
        <end position="108"/>
    </location>
</feature>
<dbReference type="AlphaFoldDB" id="A0A7S1F5Q0"/>
<accession>A0A7S1F5Q0</accession>
<dbReference type="EMBL" id="HBFQ01026963">
    <property type="protein sequence ID" value="CAD8844696.1"/>
    <property type="molecule type" value="Transcribed_RNA"/>
</dbReference>
<evidence type="ECO:0000256" key="5">
    <source>
        <dbReference type="SAM" id="Phobius"/>
    </source>
</evidence>
<name>A0A7S1F5Q0_NOCSC</name>
<evidence type="ECO:0008006" key="7">
    <source>
        <dbReference type="Google" id="ProtNLM"/>
    </source>
</evidence>
<gene>
    <name evidence="6" type="ORF">NSCI0253_LOCUS19046</name>
</gene>
<dbReference type="PANTHER" id="PTHR43701">
    <property type="entry name" value="MEMBRANE TRANSPORTER PROTEIN MJ0441-RELATED"/>
    <property type="match status" value="1"/>
</dbReference>
<evidence type="ECO:0000256" key="2">
    <source>
        <dbReference type="ARBA" id="ARBA00022692"/>
    </source>
</evidence>